<evidence type="ECO:0008006" key="5">
    <source>
        <dbReference type="Google" id="ProtNLM"/>
    </source>
</evidence>
<feature type="chain" id="PRO_5039952826" description="Transmembrane protein" evidence="2">
    <location>
        <begin position="20"/>
        <end position="146"/>
    </location>
</feature>
<dbReference type="AlphaFoldDB" id="A0A9J6BRZ0"/>
<reference evidence="3" key="1">
    <citation type="submission" date="2021-03" db="EMBL/GenBank/DDBJ databases">
        <title>Chromosome level genome of the anhydrobiotic midge Polypedilum vanderplanki.</title>
        <authorList>
            <person name="Yoshida Y."/>
            <person name="Kikawada T."/>
            <person name="Gusev O."/>
        </authorList>
    </citation>
    <scope>NUCLEOTIDE SEQUENCE</scope>
    <source>
        <strain evidence="3">NIAS01</strain>
        <tissue evidence="3">Whole body or cell culture</tissue>
    </source>
</reference>
<feature type="transmembrane region" description="Helical" evidence="1">
    <location>
        <begin position="119"/>
        <end position="141"/>
    </location>
</feature>
<evidence type="ECO:0000256" key="1">
    <source>
        <dbReference type="SAM" id="Phobius"/>
    </source>
</evidence>
<sequence length="146" mass="17396">MEFKTSIVILSYLIFNANAQSFLQTWFGGMNFFQQHDKTQVTRNILNELKFNGSEWECIKSILEQTNYKNEIELLTNAISKKTSREISHCYQENLQEWEKCNKWWSQIILFDDIKDLCLYIIALVFANIIVSHLFKFSFLLQVHIE</sequence>
<keyword evidence="1" id="KW-0812">Transmembrane</keyword>
<proteinExistence type="predicted"/>
<evidence type="ECO:0000256" key="2">
    <source>
        <dbReference type="SAM" id="SignalP"/>
    </source>
</evidence>
<keyword evidence="1" id="KW-1133">Transmembrane helix</keyword>
<keyword evidence="4" id="KW-1185">Reference proteome</keyword>
<comment type="caution">
    <text evidence="3">The sequence shown here is derived from an EMBL/GenBank/DDBJ whole genome shotgun (WGS) entry which is preliminary data.</text>
</comment>
<feature type="signal peptide" evidence="2">
    <location>
        <begin position="1"/>
        <end position="19"/>
    </location>
</feature>
<name>A0A9J6BRZ0_POLVA</name>
<evidence type="ECO:0000313" key="3">
    <source>
        <dbReference type="EMBL" id="KAG5672126.1"/>
    </source>
</evidence>
<dbReference type="Proteomes" id="UP001107558">
    <property type="component" value="Chromosome 3"/>
</dbReference>
<dbReference type="EMBL" id="JADBJN010000003">
    <property type="protein sequence ID" value="KAG5672126.1"/>
    <property type="molecule type" value="Genomic_DNA"/>
</dbReference>
<protein>
    <recommendedName>
        <fullName evidence="5">Transmembrane protein</fullName>
    </recommendedName>
</protein>
<organism evidence="3 4">
    <name type="scientific">Polypedilum vanderplanki</name>
    <name type="common">Sleeping chironomid midge</name>
    <dbReference type="NCBI Taxonomy" id="319348"/>
    <lineage>
        <taxon>Eukaryota</taxon>
        <taxon>Metazoa</taxon>
        <taxon>Ecdysozoa</taxon>
        <taxon>Arthropoda</taxon>
        <taxon>Hexapoda</taxon>
        <taxon>Insecta</taxon>
        <taxon>Pterygota</taxon>
        <taxon>Neoptera</taxon>
        <taxon>Endopterygota</taxon>
        <taxon>Diptera</taxon>
        <taxon>Nematocera</taxon>
        <taxon>Chironomoidea</taxon>
        <taxon>Chironomidae</taxon>
        <taxon>Chironominae</taxon>
        <taxon>Polypedilum</taxon>
        <taxon>Polypedilum</taxon>
    </lineage>
</organism>
<evidence type="ECO:0000313" key="4">
    <source>
        <dbReference type="Proteomes" id="UP001107558"/>
    </source>
</evidence>
<accession>A0A9J6BRZ0</accession>
<keyword evidence="1" id="KW-0472">Membrane</keyword>
<keyword evidence="2" id="KW-0732">Signal</keyword>
<gene>
    <name evidence="3" type="ORF">PVAND_002281</name>
</gene>